<dbReference type="InterPro" id="IPR042171">
    <property type="entry name" value="Acyl-CoA_hotdog"/>
</dbReference>
<evidence type="ECO:0000256" key="1">
    <source>
        <dbReference type="ARBA" id="ARBA00006538"/>
    </source>
</evidence>
<dbReference type="GO" id="GO:0047617">
    <property type="term" value="F:fatty acyl-CoA hydrolase activity"/>
    <property type="evidence" value="ECO:0007669"/>
    <property type="project" value="InterPro"/>
</dbReference>
<gene>
    <name evidence="5" type="ORF">AWC02_02480</name>
</gene>
<dbReference type="Proteomes" id="UP000193465">
    <property type="component" value="Unassembled WGS sequence"/>
</dbReference>
<feature type="domain" description="Acyl-CoA thioesterase-like N-terminal HotDog" evidence="3">
    <location>
        <begin position="58"/>
        <end position="135"/>
    </location>
</feature>
<dbReference type="InterPro" id="IPR049450">
    <property type="entry name" value="ACOT8-like_C"/>
</dbReference>
<proteinExistence type="inferred from homology"/>
<accession>A0A1X1U504</accession>
<evidence type="ECO:0000259" key="4">
    <source>
        <dbReference type="Pfam" id="PF20789"/>
    </source>
</evidence>
<dbReference type="CDD" id="cd03445">
    <property type="entry name" value="Thioesterase_II_repeat2"/>
    <property type="match status" value="1"/>
</dbReference>
<dbReference type="Gene3D" id="2.40.160.210">
    <property type="entry name" value="Acyl-CoA thioesterase, double hotdog domain"/>
    <property type="match status" value="1"/>
</dbReference>
<name>A0A1X1U504_9MYCO</name>
<evidence type="ECO:0000259" key="3">
    <source>
        <dbReference type="Pfam" id="PF13622"/>
    </source>
</evidence>
<organism evidence="5 6">
    <name type="scientific">Mycolicibacter engbaekii</name>
    <dbReference type="NCBI Taxonomy" id="188915"/>
    <lineage>
        <taxon>Bacteria</taxon>
        <taxon>Bacillati</taxon>
        <taxon>Actinomycetota</taxon>
        <taxon>Actinomycetes</taxon>
        <taxon>Mycobacteriales</taxon>
        <taxon>Mycobacteriaceae</taxon>
        <taxon>Mycolicibacter</taxon>
    </lineage>
</organism>
<dbReference type="PANTHER" id="PTHR11066">
    <property type="entry name" value="ACYL-COA THIOESTERASE"/>
    <property type="match status" value="1"/>
</dbReference>
<dbReference type="RefSeq" id="WP_085126617.1">
    <property type="nucleotide sequence ID" value="NZ_LQOT01000010.1"/>
</dbReference>
<dbReference type="InterPro" id="IPR003703">
    <property type="entry name" value="Acyl_CoA_thio"/>
</dbReference>
<dbReference type="GO" id="GO:0009062">
    <property type="term" value="P:fatty acid catabolic process"/>
    <property type="evidence" value="ECO:0007669"/>
    <property type="project" value="TreeGrafter"/>
</dbReference>
<dbReference type="CDD" id="cd03444">
    <property type="entry name" value="Thioesterase_II_repeat1"/>
    <property type="match status" value="1"/>
</dbReference>
<evidence type="ECO:0000313" key="5">
    <source>
        <dbReference type="EMBL" id="ORV51915.1"/>
    </source>
</evidence>
<dbReference type="Pfam" id="PF20789">
    <property type="entry name" value="4HBT_3C"/>
    <property type="match status" value="1"/>
</dbReference>
<comment type="caution">
    <text evidence="5">The sequence shown here is derived from an EMBL/GenBank/DDBJ whole genome shotgun (WGS) entry which is preliminary data.</text>
</comment>
<dbReference type="InterPro" id="IPR029069">
    <property type="entry name" value="HotDog_dom_sf"/>
</dbReference>
<protein>
    <submittedName>
        <fullName evidence="5">Acyl-CoA thioesterase II</fullName>
    </submittedName>
</protein>
<keyword evidence="6" id="KW-1185">Reference proteome</keyword>
<dbReference type="InterPro" id="IPR049449">
    <property type="entry name" value="TesB_ACOT8-like_N"/>
</dbReference>
<dbReference type="GO" id="GO:0006637">
    <property type="term" value="P:acyl-CoA metabolic process"/>
    <property type="evidence" value="ECO:0007669"/>
    <property type="project" value="InterPro"/>
</dbReference>
<sequence>MQTPAPEIAARPDFRGPLLGSGSPLEHATLAALDRLQAVMTLQPVGTDRFRADNEADRFGRIFGGQLIGQAMAAAAATAPELTAHSIHASFLRPGDSAVPLDIAVDRTRDGRSMSARQVRVEQAGKTLMVATVSFDTSLDSAAADPVPPSGTEPESLPLLQHWVTQASPYQALRGSAWIDRPPPVEIRTDQAPVFLSGAQEPGPSAHWMRLPRPVDGDAQLQAVLLAYASDYLLVDAAFRAHPQPLDVATHIGLTLDHTVWIHRPVHFERWHLYTQHTVATSGHRALVHGTMVDSTGRHVASTAQEVLVRRRAEPPGRQKPEDQ</sequence>
<feature type="domain" description="Acyl-CoA thioesterase-like C-terminal" evidence="4">
    <location>
        <begin position="176"/>
        <end position="309"/>
    </location>
</feature>
<dbReference type="EMBL" id="LQOT01000010">
    <property type="protein sequence ID" value="ORV51915.1"/>
    <property type="molecule type" value="Genomic_DNA"/>
</dbReference>
<evidence type="ECO:0000256" key="2">
    <source>
        <dbReference type="ARBA" id="ARBA00022801"/>
    </source>
</evidence>
<comment type="similarity">
    <text evidence="1">Belongs to the C/M/P thioester hydrolase family.</text>
</comment>
<dbReference type="AlphaFoldDB" id="A0A1X1U504"/>
<keyword evidence="2" id="KW-0378">Hydrolase</keyword>
<dbReference type="PANTHER" id="PTHR11066:SF37">
    <property type="entry name" value="ACYL-COA THIOESTERASE II"/>
    <property type="match status" value="1"/>
</dbReference>
<dbReference type="Pfam" id="PF13622">
    <property type="entry name" value="4HBT_3"/>
    <property type="match status" value="1"/>
</dbReference>
<dbReference type="STRING" id="188915.AWC02_02480"/>
<dbReference type="SUPFAM" id="SSF54637">
    <property type="entry name" value="Thioesterase/thiol ester dehydrase-isomerase"/>
    <property type="match status" value="2"/>
</dbReference>
<reference evidence="5 6" key="1">
    <citation type="submission" date="2016-01" db="EMBL/GenBank/DDBJ databases">
        <title>The new phylogeny of the genus Mycobacterium.</title>
        <authorList>
            <person name="Tarcisio F."/>
            <person name="Conor M."/>
            <person name="Antonella G."/>
            <person name="Elisabetta G."/>
            <person name="Giulia F.S."/>
            <person name="Sara T."/>
            <person name="Anna F."/>
            <person name="Clotilde B."/>
            <person name="Roberto B."/>
            <person name="Veronica D.S."/>
            <person name="Fabio R."/>
            <person name="Monica P."/>
            <person name="Olivier J."/>
            <person name="Enrico T."/>
            <person name="Nicola S."/>
        </authorList>
    </citation>
    <scope>NUCLEOTIDE SEQUENCE [LARGE SCALE GENOMIC DNA]</scope>
    <source>
        <strain evidence="5 6">ATCC 27353</strain>
    </source>
</reference>
<evidence type="ECO:0000313" key="6">
    <source>
        <dbReference type="Proteomes" id="UP000193465"/>
    </source>
</evidence>